<name>A0ABZ3J734_SPOA4</name>
<accession>A0ABZ3J734</accession>
<dbReference type="SUPFAM" id="SSF47413">
    <property type="entry name" value="lambda repressor-like DNA-binding domains"/>
    <property type="match status" value="1"/>
</dbReference>
<gene>
    <name evidence="2" type="ORF">SPACI_040340</name>
</gene>
<feature type="domain" description="HTH cro/C1-type" evidence="1">
    <location>
        <begin position="7"/>
        <end position="62"/>
    </location>
</feature>
<dbReference type="PROSITE" id="PS50943">
    <property type="entry name" value="HTH_CROC1"/>
    <property type="match status" value="1"/>
</dbReference>
<dbReference type="PANTHER" id="PTHR37301:SF1">
    <property type="entry name" value="DNA-BINDING PROTEIN"/>
    <property type="match status" value="1"/>
</dbReference>
<dbReference type="InterPro" id="IPR010982">
    <property type="entry name" value="Lambda_DNA-bd_dom_sf"/>
</dbReference>
<proteinExistence type="predicted"/>
<evidence type="ECO:0000313" key="2">
    <source>
        <dbReference type="EMBL" id="XFO73926.1"/>
    </source>
</evidence>
<protein>
    <recommendedName>
        <fullName evidence="1">HTH cro/C1-type domain-containing protein</fullName>
    </recommendedName>
</protein>
<dbReference type="RefSeq" id="WP_093797288.1">
    <property type="nucleotide sequence ID" value="NZ_CP155571.1"/>
</dbReference>
<organism evidence="2 3">
    <name type="scientific">Sporomusa acidovorans (strain ATCC 49682 / DSM 3132 / Mol)</name>
    <dbReference type="NCBI Taxonomy" id="1123286"/>
    <lineage>
        <taxon>Bacteria</taxon>
        <taxon>Bacillati</taxon>
        <taxon>Bacillota</taxon>
        <taxon>Negativicutes</taxon>
        <taxon>Selenomonadales</taxon>
        <taxon>Sporomusaceae</taxon>
        <taxon>Sporomusa</taxon>
    </lineage>
</organism>
<evidence type="ECO:0000259" key="1">
    <source>
        <dbReference type="PROSITE" id="PS50943"/>
    </source>
</evidence>
<sequence length="72" mass="8069">MAIKCNLSTYMGMNKMNIQDVCDKTGLARNTVAFLYHDKVKAINFGTLDALCKLFKCSVGDLLEYMPDDVEV</sequence>
<dbReference type="PANTHER" id="PTHR37301">
    <property type="entry name" value="DNA-BINDING PROTEIN-RELATED"/>
    <property type="match status" value="1"/>
</dbReference>
<dbReference type="Pfam" id="PF13443">
    <property type="entry name" value="HTH_26"/>
    <property type="match status" value="1"/>
</dbReference>
<dbReference type="Gene3D" id="1.10.260.40">
    <property type="entry name" value="lambda repressor-like DNA-binding domains"/>
    <property type="match status" value="1"/>
</dbReference>
<keyword evidence="3" id="KW-1185">Reference proteome</keyword>
<dbReference type="EMBL" id="CP155571">
    <property type="protein sequence ID" value="XFO73926.1"/>
    <property type="molecule type" value="Genomic_DNA"/>
</dbReference>
<dbReference type="InterPro" id="IPR001387">
    <property type="entry name" value="Cro/C1-type_HTH"/>
</dbReference>
<reference evidence="2" key="1">
    <citation type="submission" date="2024-05" db="EMBL/GenBank/DDBJ databases">
        <title>Isolation and characterization of Sporomusa carbonis sp. nov., a carboxydotrophic hydrogenogen in the genus of Sporomusa isolated from a charcoal burning pile.</title>
        <authorList>
            <person name="Boeer T."/>
            <person name="Rosenbaum F."/>
            <person name="Eysell L."/>
            <person name="Mueller V."/>
            <person name="Daniel R."/>
            <person name="Poehlein A."/>
        </authorList>
    </citation>
    <scope>NUCLEOTIDE SEQUENCE [LARGE SCALE GENOMIC DNA]</scope>
    <source>
        <strain evidence="2">DSM 3132</strain>
    </source>
</reference>
<dbReference type="Proteomes" id="UP000216052">
    <property type="component" value="Chromosome"/>
</dbReference>
<evidence type="ECO:0000313" key="3">
    <source>
        <dbReference type="Proteomes" id="UP000216052"/>
    </source>
</evidence>